<keyword evidence="3" id="KW-1185">Reference proteome</keyword>
<gene>
    <name evidence="2" type="ORF">PMAYCL1PPCAC_16990</name>
</gene>
<feature type="transmembrane region" description="Helical" evidence="1">
    <location>
        <begin position="45"/>
        <end position="64"/>
    </location>
</feature>
<dbReference type="Pfam" id="PF10326">
    <property type="entry name" value="7TM_GPCR_Str"/>
    <property type="match status" value="1"/>
</dbReference>
<feature type="transmembrane region" description="Helical" evidence="1">
    <location>
        <begin position="12"/>
        <end position="33"/>
    </location>
</feature>
<evidence type="ECO:0008006" key="4">
    <source>
        <dbReference type="Google" id="ProtNLM"/>
    </source>
</evidence>
<keyword evidence="1" id="KW-0812">Transmembrane</keyword>
<name>A0AAN5CM09_9BILA</name>
<dbReference type="PANTHER" id="PTHR22943:SF248">
    <property type="entry name" value="SEVEN TM RECEPTOR"/>
    <property type="match status" value="1"/>
</dbReference>
<accession>A0AAN5CM09</accession>
<feature type="transmembrane region" description="Helical" evidence="1">
    <location>
        <begin position="97"/>
        <end position="116"/>
    </location>
</feature>
<dbReference type="SUPFAM" id="SSF81321">
    <property type="entry name" value="Family A G protein-coupled receptor-like"/>
    <property type="match status" value="1"/>
</dbReference>
<keyword evidence="1" id="KW-0472">Membrane</keyword>
<dbReference type="Gene3D" id="1.20.1070.10">
    <property type="entry name" value="Rhodopsin 7-helix transmembrane proteins"/>
    <property type="match status" value="1"/>
</dbReference>
<feature type="transmembrane region" description="Helical" evidence="1">
    <location>
        <begin position="137"/>
        <end position="161"/>
    </location>
</feature>
<feature type="transmembrane region" description="Helical" evidence="1">
    <location>
        <begin position="210"/>
        <end position="235"/>
    </location>
</feature>
<organism evidence="2 3">
    <name type="scientific">Pristionchus mayeri</name>
    <dbReference type="NCBI Taxonomy" id="1317129"/>
    <lineage>
        <taxon>Eukaryota</taxon>
        <taxon>Metazoa</taxon>
        <taxon>Ecdysozoa</taxon>
        <taxon>Nematoda</taxon>
        <taxon>Chromadorea</taxon>
        <taxon>Rhabditida</taxon>
        <taxon>Rhabditina</taxon>
        <taxon>Diplogasteromorpha</taxon>
        <taxon>Diplogasteroidea</taxon>
        <taxon>Neodiplogasteridae</taxon>
        <taxon>Pristionchus</taxon>
    </lineage>
</organism>
<protein>
    <recommendedName>
        <fullName evidence="4">G protein-coupled receptor</fullName>
    </recommendedName>
</protein>
<evidence type="ECO:0000256" key="1">
    <source>
        <dbReference type="SAM" id="Phobius"/>
    </source>
</evidence>
<feature type="non-terminal residue" evidence="2">
    <location>
        <position position="354"/>
    </location>
</feature>
<evidence type="ECO:0000313" key="2">
    <source>
        <dbReference type="EMBL" id="GMR46795.1"/>
    </source>
</evidence>
<evidence type="ECO:0000313" key="3">
    <source>
        <dbReference type="Proteomes" id="UP001328107"/>
    </source>
</evidence>
<feature type="transmembrane region" description="Helical" evidence="1">
    <location>
        <begin position="296"/>
        <end position="315"/>
    </location>
</feature>
<keyword evidence="1" id="KW-1133">Transmembrane helix</keyword>
<sequence length="354" mass="39405">FEWVHQNPFHVIFLSTSTTISVLSNGLLLFIIATTPSSTIGNYRYLLASFATCDIMTNLAHAGLQPLLHQTDSGLYFFSSNVGIVIGGQSYDTVFCLIFITSFYQTFLVLAYHYVYRLVTLTSGLSRSITRYWTPKHWISLGIFVNILYVAGFMAVCLFAFTPSDETRALVPPEIRQLYGVDLQSSTSGFAVISRPDPITGQQIVHASSVIALCCLVSMFGGTAIVIIYCILRINAVIRSTDSDMTGKTRKMQMDLFHALLIQSAVPVFCSYIPLATILLFGPITGDISGSFGNVFFSATAVFPSIDAFFVLFFIGRFRSAVIRLFRLPFHDHHGSSIEHRTVERRTHETSSRF</sequence>
<reference evidence="3" key="1">
    <citation type="submission" date="2022-10" db="EMBL/GenBank/DDBJ databases">
        <title>Genome assembly of Pristionchus species.</title>
        <authorList>
            <person name="Yoshida K."/>
            <person name="Sommer R.J."/>
        </authorList>
    </citation>
    <scope>NUCLEOTIDE SEQUENCE [LARGE SCALE GENOMIC DNA]</scope>
    <source>
        <strain evidence="3">RS5460</strain>
    </source>
</reference>
<comment type="caution">
    <text evidence="2">The sequence shown here is derived from an EMBL/GenBank/DDBJ whole genome shotgun (WGS) entry which is preliminary data.</text>
</comment>
<dbReference type="EMBL" id="BTRK01000004">
    <property type="protein sequence ID" value="GMR46795.1"/>
    <property type="molecule type" value="Genomic_DNA"/>
</dbReference>
<feature type="transmembrane region" description="Helical" evidence="1">
    <location>
        <begin position="256"/>
        <end position="284"/>
    </location>
</feature>
<dbReference type="PANTHER" id="PTHR22943">
    <property type="entry name" value="7-TRANSMEMBRANE DOMAIN RECEPTOR C.ELEGANS"/>
    <property type="match status" value="1"/>
</dbReference>
<dbReference type="AlphaFoldDB" id="A0AAN5CM09"/>
<dbReference type="InterPro" id="IPR019428">
    <property type="entry name" value="7TM_GPCR_serpentine_rcpt_Str"/>
</dbReference>
<proteinExistence type="predicted"/>
<dbReference type="Proteomes" id="UP001328107">
    <property type="component" value="Unassembled WGS sequence"/>
</dbReference>
<feature type="non-terminal residue" evidence="2">
    <location>
        <position position="1"/>
    </location>
</feature>